<dbReference type="Proteomes" id="UP000187209">
    <property type="component" value="Unassembled WGS sequence"/>
</dbReference>
<evidence type="ECO:0000313" key="1">
    <source>
        <dbReference type="EMBL" id="OMJ95854.1"/>
    </source>
</evidence>
<organism evidence="1 2">
    <name type="scientific">Stentor coeruleus</name>
    <dbReference type="NCBI Taxonomy" id="5963"/>
    <lineage>
        <taxon>Eukaryota</taxon>
        <taxon>Sar</taxon>
        <taxon>Alveolata</taxon>
        <taxon>Ciliophora</taxon>
        <taxon>Postciliodesmatophora</taxon>
        <taxon>Heterotrichea</taxon>
        <taxon>Heterotrichida</taxon>
        <taxon>Stentoridae</taxon>
        <taxon>Stentor</taxon>
    </lineage>
</organism>
<keyword evidence="2" id="KW-1185">Reference proteome</keyword>
<name>A0A1R2D3L3_9CILI</name>
<accession>A0A1R2D3L3</accession>
<proteinExistence type="predicted"/>
<sequence length="113" mass="12915">MFSISNVSNISFLKPSDLVDSIPDSLETTESLLTDQLSDGMTSPKKPSDNKFLFKYLHSDTYDYYDDLFQRLDNILVELEENLPCVSIRDDCAIKAIPILIQLPGRRRLNTLK</sequence>
<gene>
    <name evidence="1" type="ORF">SteCoe_573</name>
</gene>
<reference evidence="1 2" key="1">
    <citation type="submission" date="2016-11" db="EMBL/GenBank/DDBJ databases">
        <title>The macronuclear genome of Stentor coeruleus: a giant cell with tiny introns.</title>
        <authorList>
            <person name="Slabodnick M."/>
            <person name="Ruby J.G."/>
            <person name="Reiff S.B."/>
            <person name="Swart E.C."/>
            <person name="Gosai S."/>
            <person name="Prabakaran S."/>
            <person name="Witkowska E."/>
            <person name="Larue G.E."/>
            <person name="Fisher S."/>
            <person name="Freeman R.M."/>
            <person name="Gunawardena J."/>
            <person name="Chu W."/>
            <person name="Stover N.A."/>
            <person name="Gregory B.D."/>
            <person name="Nowacki M."/>
            <person name="Derisi J."/>
            <person name="Roy S.W."/>
            <person name="Marshall W.F."/>
            <person name="Sood P."/>
        </authorList>
    </citation>
    <scope>NUCLEOTIDE SEQUENCE [LARGE SCALE GENOMIC DNA]</scope>
    <source>
        <strain evidence="1">WM001</strain>
    </source>
</reference>
<dbReference type="EMBL" id="MPUH01000006">
    <property type="protein sequence ID" value="OMJ95854.1"/>
    <property type="molecule type" value="Genomic_DNA"/>
</dbReference>
<comment type="caution">
    <text evidence="1">The sequence shown here is derived from an EMBL/GenBank/DDBJ whole genome shotgun (WGS) entry which is preliminary data.</text>
</comment>
<protein>
    <submittedName>
        <fullName evidence="1">Uncharacterized protein</fullName>
    </submittedName>
</protein>
<dbReference type="AlphaFoldDB" id="A0A1R2D3L3"/>
<evidence type="ECO:0000313" key="2">
    <source>
        <dbReference type="Proteomes" id="UP000187209"/>
    </source>
</evidence>